<dbReference type="GO" id="GO:0003676">
    <property type="term" value="F:nucleic acid binding"/>
    <property type="evidence" value="ECO:0007669"/>
    <property type="project" value="InterPro"/>
</dbReference>
<reference evidence="3 4" key="1">
    <citation type="submission" date="2019-04" db="EMBL/GenBank/DDBJ databases">
        <title>Friends and foes A comparative genomics study of 23 Aspergillus species from section Flavi.</title>
        <authorList>
            <consortium name="DOE Joint Genome Institute"/>
            <person name="Kjaerbolling I."/>
            <person name="Vesth T."/>
            <person name="Frisvad J.C."/>
            <person name="Nybo J.L."/>
            <person name="Theobald S."/>
            <person name="Kildgaard S."/>
            <person name="Isbrandt T."/>
            <person name="Kuo A."/>
            <person name="Sato A."/>
            <person name="Lyhne E.K."/>
            <person name="Kogle M.E."/>
            <person name="Wiebenga A."/>
            <person name="Kun R.S."/>
            <person name="Lubbers R.J."/>
            <person name="Makela M.R."/>
            <person name="Barry K."/>
            <person name="Chovatia M."/>
            <person name="Clum A."/>
            <person name="Daum C."/>
            <person name="Haridas S."/>
            <person name="He G."/>
            <person name="LaButti K."/>
            <person name="Lipzen A."/>
            <person name="Mondo S."/>
            <person name="Riley R."/>
            <person name="Salamov A."/>
            <person name="Simmons B.A."/>
            <person name="Magnuson J.K."/>
            <person name="Henrissat B."/>
            <person name="Mortensen U.H."/>
            <person name="Larsen T.O."/>
            <person name="Devries R.P."/>
            <person name="Grigoriev I.V."/>
            <person name="Machida M."/>
            <person name="Baker S.E."/>
            <person name="Andersen M.R."/>
        </authorList>
    </citation>
    <scope>NUCLEOTIDE SEQUENCE [LARGE SCALE GENOMIC DNA]</scope>
    <source>
        <strain evidence="3 4">IBT 18842</strain>
    </source>
</reference>
<dbReference type="PANTHER" id="PTHR28083">
    <property type="entry name" value="GOOD FOR FULL DBP5 ACTIVITY PROTEIN 2"/>
    <property type="match status" value="1"/>
</dbReference>
<evidence type="ECO:0000313" key="3">
    <source>
        <dbReference type="EMBL" id="KAE8145641.1"/>
    </source>
</evidence>
<dbReference type="AlphaFoldDB" id="A0A5N6THR9"/>
<keyword evidence="4" id="KW-1185">Reference proteome</keyword>
<feature type="region of interest" description="Disordered" evidence="1">
    <location>
        <begin position="26"/>
        <end position="51"/>
    </location>
</feature>
<organism evidence="3 4">
    <name type="scientific">Aspergillus avenaceus</name>
    <dbReference type="NCBI Taxonomy" id="36643"/>
    <lineage>
        <taxon>Eukaryota</taxon>
        <taxon>Fungi</taxon>
        <taxon>Dikarya</taxon>
        <taxon>Ascomycota</taxon>
        <taxon>Pezizomycotina</taxon>
        <taxon>Eurotiomycetes</taxon>
        <taxon>Eurotiomycetidae</taxon>
        <taxon>Eurotiales</taxon>
        <taxon>Aspergillaceae</taxon>
        <taxon>Aspergillus</taxon>
        <taxon>Aspergillus subgen. Circumdati</taxon>
    </lineage>
</organism>
<dbReference type="EMBL" id="ML742326">
    <property type="protein sequence ID" value="KAE8145641.1"/>
    <property type="molecule type" value="Genomic_DNA"/>
</dbReference>
<evidence type="ECO:0000259" key="2">
    <source>
        <dbReference type="Pfam" id="PF21762"/>
    </source>
</evidence>
<proteinExistence type="predicted"/>
<dbReference type="SUPFAM" id="SSF53098">
    <property type="entry name" value="Ribonuclease H-like"/>
    <property type="match status" value="1"/>
</dbReference>
<dbReference type="GO" id="GO:0005634">
    <property type="term" value="C:nucleus"/>
    <property type="evidence" value="ECO:0007669"/>
    <property type="project" value="TreeGrafter"/>
</dbReference>
<dbReference type="InterPro" id="IPR036397">
    <property type="entry name" value="RNaseH_sf"/>
</dbReference>
<evidence type="ECO:0000256" key="1">
    <source>
        <dbReference type="SAM" id="MobiDB-lite"/>
    </source>
</evidence>
<dbReference type="Gene3D" id="3.30.420.10">
    <property type="entry name" value="Ribonuclease H-like superfamily/Ribonuclease H"/>
    <property type="match status" value="1"/>
</dbReference>
<dbReference type="InterPro" id="IPR048519">
    <property type="entry name" value="Gfd2/YDR514C-like_C"/>
</dbReference>
<accession>A0A5N6THR9</accession>
<dbReference type="Pfam" id="PF21762">
    <property type="entry name" value="DEDDh_C"/>
    <property type="match status" value="1"/>
</dbReference>
<protein>
    <recommendedName>
        <fullName evidence="2">Gfd2/YDR514C-like C-terminal domain-containing protein</fullName>
    </recommendedName>
</protein>
<dbReference type="OrthoDB" id="5953249at2759"/>
<gene>
    <name evidence="3" type="ORF">BDV25DRAFT_133615</name>
</gene>
<feature type="domain" description="Gfd2/YDR514C-like C-terminal" evidence="2">
    <location>
        <begin position="341"/>
        <end position="533"/>
    </location>
</feature>
<evidence type="ECO:0000313" key="4">
    <source>
        <dbReference type="Proteomes" id="UP000325780"/>
    </source>
</evidence>
<dbReference type="PANTHER" id="PTHR28083:SF1">
    <property type="entry name" value="GOOD FOR FULL DBP5 ACTIVITY PROTEIN 2"/>
    <property type="match status" value="1"/>
</dbReference>
<dbReference type="InterPro" id="IPR012337">
    <property type="entry name" value="RNaseH-like_sf"/>
</dbReference>
<name>A0A5N6THR9_ASPAV</name>
<feature type="compositionally biased region" description="Basic and acidic residues" evidence="1">
    <location>
        <begin position="40"/>
        <end position="51"/>
    </location>
</feature>
<dbReference type="Proteomes" id="UP000325780">
    <property type="component" value="Unassembled WGS sequence"/>
</dbReference>
<sequence length="544" mass="61664">MEMERSARLDLLFSEDESLLGLDTHLRGTSVGPLEPEEDSVVKRQREKNDNEAINERALQSGVEGQEQLPMDIDIELARANEGAIESPSAAADQLIHQNRSSYSLTEVSLEPPSDGTFSPLMAISRYPYKYLKGGLSQGVASQFFDGGKFWNRPWDIYYIHTPYRLLGHHILLVPTVQVREFLKEINQAFKCECSLTIEGLVLPFHRPGFPQPKALGRSTDRLTRDRLESCIPPPNERPHSSSEMDETYEAFEHMIEAAWSATRSKKRGSKASKEYRIQHQHGLHLSLRRTQSYLGLRLDEFEEAVGEQSLASGSLEPAVVKPSTLQVDKPTPYSFWKEPIFICIDVESNERFHDQITEVGISVLDTLDLVGVAPGEAGSGWVAQIKSRHLRVEEYRNHVNRDFVHGCPGNFEFGTSDWVLAAELAFAVQDSFQAIRRPDREPEELRNLILVGHSIHCDIQSLRKIGVRLEQKPPGTLGFVDQVDTAEFFRIIHNELNTRSLGAILEKCNMIGWNLHNAGNDARYTLEVLIRMMLDYSKETRME</sequence>
<dbReference type="InterPro" id="IPR040151">
    <property type="entry name" value="Gfd2/YDR514C-like"/>
</dbReference>